<name>A0A9P7EIF2_9AGAM</name>
<dbReference type="AlphaFoldDB" id="A0A9P7EIF2"/>
<dbReference type="GeneID" id="64633621"/>
<comment type="caution">
    <text evidence="2">The sequence shown here is derived from an EMBL/GenBank/DDBJ whole genome shotgun (WGS) entry which is preliminary data.</text>
</comment>
<reference evidence="2" key="1">
    <citation type="journal article" date="2020" name="New Phytol.">
        <title>Comparative genomics reveals dynamic genome evolution in host specialist ectomycorrhizal fungi.</title>
        <authorList>
            <person name="Lofgren L.A."/>
            <person name="Nguyen N.H."/>
            <person name="Vilgalys R."/>
            <person name="Ruytinx J."/>
            <person name="Liao H.L."/>
            <person name="Branco S."/>
            <person name="Kuo A."/>
            <person name="LaButti K."/>
            <person name="Lipzen A."/>
            <person name="Andreopoulos W."/>
            <person name="Pangilinan J."/>
            <person name="Riley R."/>
            <person name="Hundley H."/>
            <person name="Na H."/>
            <person name="Barry K."/>
            <person name="Grigoriev I.V."/>
            <person name="Stajich J.E."/>
            <person name="Kennedy P.G."/>
        </authorList>
    </citation>
    <scope>NUCLEOTIDE SEQUENCE</scope>
    <source>
        <strain evidence="2">MN1</strain>
    </source>
</reference>
<accession>A0A9P7EIF2</accession>
<proteinExistence type="predicted"/>
<protein>
    <submittedName>
        <fullName evidence="2">Uncharacterized protein</fullName>
    </submittedName>
</protein>
<dbReference type="OrthoDB" id="2907197at2759"/>
<feature type="region of interest" description="Disordered" evidence="1">
    <location>
        <begin position="318"/>
        <end position="343"/>
    </location>
</feature>
<gene>
    <name evidence="2" type="ORF">BJ212DRAFT_1477792</name>
</gene>
<evidence type="ECO:0000313" key="3">
    <source>
        <dbReference type="Proteomes" id="UP000807769"/>
    </source>
</evidence>
<dbReference type="Proteomes" id="UP000807769">
    <property type="component" value="Unassembled WGS sequence"/>
</dbReference>
<sequence>MILLSRSECLSFLWNGGYIKARSAIPGTTGSTERIVIVSVPSFLVEPINAEPTSIRLREDINNDDFSEIQGGQSTWQVSHGTLQAACELLWMKAVEAKAPLKSIACITPSDAKAFPYQLFDGTPAVISVEACNLLTASEGERIVVCPLCEAKVADMRSHIGQHILRASSNTPENVSLKEPVSAMCFLAVFAAALDDRSVLSLSKSLPAALQSGRRSVSTSTPLSMDLRSQAPRTLSERSLKCALCHHTLPPEPGKSTRRTPVVFVDAVWRYNMVDHILDEREEYSVPGHRASGVTLPAVVWMGIKLTELKHSASRIAKGRWQAGQEGDKENAPASGTRPRKRPATPLGCNTAVCINDLFDLDASEACELFLTVSIAFDLCSFFR</sequence>
<dbReference type="RefSeq" id="XP_041196693.1">
    <property type="nucleotide sequence ID" value="XM_041339605.1"/>
</dbReference>
<dbReference type="EMBL" id="JABBWG010000006">
    <property type="protein sequence ID" value="KAG1821953.1"/>
    <property type="molecule type" value="Genomic_DNA"/>
</dbReference>
<organism evidence="2 3">
    <name type="scientific">Suillus subaureus</name>
    <dbReference type="NCBI Taxonomy" id="48587"/>
    <lineage>
        <taxon>Eukaryota</taxon>
        <taxon>Fungi</taxon>
        <taxon>Dikarya</taxon>
        <taxon>Basidiomycota</taxon>
        <taxon>Agaricomycotina</taxon>
        <taxon>Agaricomycetes</taxon>
        <taxon>Agaricomycetidae</taxon>
        <taxon>Boletales</taxon>
        <taxon>Suillineae</taxon>
        <taxon>Suillaceae</taxon>
        <taxon>Suillus</taxon>
    </lineage>
</organism>
<evidence type="ECO:0000313" key="2">
    <source>
        <dbReference type="EMBL" id="KAG1821953.1"/>
    </source>
</evidence>
<evidence type="ECO:0000256" key="1">
    <source>
        <dbReference type="SAM" id="MobiDB-lite"/>
    </source>
</evidence>
<keyword evidence="3" id="KW-1185">Reference proteome</keyword>